<organism evidence="1 2">
    <name type="scientific">Hymenobacter aranciens</name>
    <dbReference type="NCBI Taxonomy" id="3063996"/>
    <lineage>
        <taxon>Bacteria</taxon>
        <taxon>Pseudomonadati</taxon>
        <taxon>Bacteroidota</taxon>
        <taxon>Cytophagia</taxon>
        <taxon>Cytophagales</taxon>
        <taxon>Hymenobacteraceae</taxon>
        <taxon>Hymenobacter</taxon>
    </lineage>
</organism>
<evidence type="ECO:0000313" key="1">
    <source>
        <dbReference type="EMBL" id="MDO7876796.1"/>
    </source>
</evidence>
<dbReference type="InterPro" id="IPR014710">
    <property type="entry name" value="RmlC-like_jellyroll"/>
</dbReference>
<proteinExistence type="predicted"/>
<name>A0ABT9BEU6_9BACT</name>
<keyword evidence="1" id="KW-0560">Oxidoreductase</keyword>
<keyword evidence="2" id="KW-1185">Reference proteome</keyword>
<comment type="caution">
    <text evidence="1">The sequence shown here is derived from an EMBL/GenBank/DDBJ whole genome shotgun (WGS) entry which is preliminary data.</text>
</comment>
<evidence type="ECO:0000313" key="2">
    <source>
        <dbReference type="Proteomes" id="UP001176429"/>
    </source>
</evidence>
<reference evidence="1" key="1">
    <citation type="submission" date="2023-07" db="EMBL/GenBank/DDBJ databases">
        <authorList>
            <person name="Kim M.K."/>
        </authorList>
    </citation>
    <scope>NUCLEOTIDE SEQUENCE</scope>
    <source>
        <strain evidence="1">ASUV-10-1</strain>
    </source>
</reference>
<keyword evidence="1" id="KW-0223">Dioxygenase</keyword>
<sequence length="428" mass="47921">MTSFSKLHKLQRQQIFAPAPAAPEAPRAGKIALRAAPTPPVPLLVQGQGTFIFKHRDQPAAAEPTPLAVAFRTEAGQELARLDLDAAGSRLTVGGREVAASPQSLVVDGYAYYWLSLDYGNGWLRFGLGEARLETEVLHYQLTKEERKACREVTQLHLGPAVEKMRLLRDPIVTTVPLEVRGTERLTMDDIARNRYLPQAALPPACRQLYDTIAGPNFVLDADDFPELSQAIKYSIETPGCWCFEKLADKQKTAPRQHQVYLRITLGHNGGESPGIPFVMEIWPPQCFSAIHQHAGANAVIRVLHGRIHVTMFPYLRPAPVLLEEQPAVLPEAAFAFGERSFEQGAITWISPLLNQIHRLRNPEPLGAQPCITIQCYQYDEDDAGHYPFFDYDRDESLHQFEPDSDMDFVAFKAQMRREWLARPVPAG</sequence>
<gene>
    <name evidence="1" type="ORF">Q5H93_18770</name>
</gene>
<dbReference type="GO" id="GO:0051213">
    <property type="term" value="F:dioxygenase activity"/>
    <property type="evidence" value="ECO:0007669"/>
    <property type="project" value="UniProtKB-KW"/>
</dbReference>
<dbReference type="SUPFAM" id="SSF51182">
    <property type="entry name" value="RmlC-like cupins"/>
    <property type="match status" value="1"/>
</dbReference>
<dbReference type="CDD" id="cd10548">
    <property type="entry name" value="cupin_CDO"/>
    <property type="match status" value="1"/>
</dbReference>
<protein>
    <submittedName>
        <fullName evidence="1">Cysteine dioxygenase family protein</fullName>
    </submittedName>
</protein>
<dbReference type="Gene3D" id="2.60.120.10">
    <property type="entry name" value="Jelly Rolls"/>
    <property type="match status" value="1"/>
</dbReference>
<dbReference type="EMBL" id="JAUQSY010000014">
    <property type="protein sequence ID" value="MDO7876796.1"/>
    <property type="molecule type" value="Genomic_DNA"/>
</dbReference>
<dbReference type="InterPro" id="IPR011051">
    <property type="entry name" value="RmlC_Cupin_sf"/>
</dbReference>
<accession>A0ABT9BEU6</accession>
<dbReference type="Proteomes" id="UP001176429">
    <property type="component" value="Unassembled WGS sequence"/>
</dbReference>
<dbReference type="RefSeq" id="WP_305008182.1">
    <property type="nucleotide sequence ID" value="NZ_JAUQSY010000014.1"/>
</dbReference>